<keyword evidence="1" id="KW-0812">Transmembrane</keyword>
<feature type="transmembrane region" description="Helical" evidence="1">
    <location>
        <begin position="20"/>
        <end position="39"/>
    </location>
</feature>
<keyword evidence="1" id="KW-1133">Transmembrane helix</keyword>
<gene>
    <name evidence="2" type="ORF">EVAR_20423_1</name>
</gene>
<dbReference type="AlphaFoldDB" id="A0A4C1TXV6"/>
<accession>A0A4C1TXV6</accession>
<evidence type="ECO:0000256" key="1">
    <source>
        <dbReference type="SAM" id="Phobius"/>
    </source>
</evidence>
<sequence>MSDLVESKWSPLPMDARDLRGVICSALLASWVGIGYFMYGDGAIGPTAGMVQRSYEHVPRITVNVIAGSDELGDAHFTSMANTR</sequence>
<reference evidence="2 3" key="1">
    <citation type="journal article" date="2019" name="Commun. Biol.">
        <title>The bagworm genome reveals a unique fibroin gene that provides high tensile strength.</title>
        <authorList>
            <person name="Kono N."/>
            <person name="Nakamura H."/>
            <person name="Ohtoshi R."/>
            <person name="Tomita M."/>
            <person name="Numata K."/>
            <person name="Arakawa K."/>
        </authorList>
    </citation>
    <scope>NUCLEOTIDE SEQUENCE [LARGE SCALE GENOMIC DNA]</scope>
</reference>
<dbReference type="Proteomes" id="UP000299102">
    <property type="component" value="Unassembled WGS sequence"/>
</dbReference>
<dbReference type="EMBL" id="BGZK01000102">
    <property type="protein sequence ID" value="GBP18891.1"/>
    <property type="molecule type" value="Genomic_DNA"/>
</dbReference>
<name>A0A4C1TXV6_EUMVA</name>
<proteinExistence type="predicted"/>
<evidence type="ECO:0000313" key="3">
    <source>
        <dbReference type="Proteomes" id="UP000299102"/>
    </source>
</evidence>
<comment type="caution">
    <text evidence="2">The sequence shown here is derived from an EMBL/GenBank/DDBJ whole genome shotgun (WGS) entry which is preliminary data.</text>
</comment>
<keyword evidence="1" id="KW-0472">Membrane</keyword>
<evidence type="ECO:0000313" key="2">
    <source>
        <dbReference type="EMBL" id="GBP18891.1"/>
    </source>
</evidence>
<organism evidence="2 3">
    <name type="scientific">Eumeta variegata</name>
    <name type="common">Bagworm moth</name>
    <name type="synonym">Eumeta japonica</name>
    <dbReference type="NCBI Taxonomy" id="151549"/>
    <lineage>
        <taxon>Eukaryota</taxon>
        <taxon>Metazoa</taxon>
        <taxon>Ecdysozoa</taxon>
        <taxon>Arthropoda</taxon>
        <taxon>Hexapoda</taxon>
        <taxon>Insecta</taxon>
        <taxon>Pterygota</taxon>
        <taxon>Neoptera</taxon>
        <taxon>Endopterygota</taxon>
        <taxon>Lepidoptera</taxon>
        <taxon>Glossata</taxon>
        <taxon>Ditrysia</taxon>
        <taxon>Tineoidea</taxon>
        <taxon>Psychidae</taxon>
        <taxon>Oiketicinae</taxon>
        <taxon>Eumeta</taxon>
    </lineage>
</organism>
<keyword evidence="3" id="KW-1185">Reference proteome</keyword>
<protein>
    <submittedName>
        <fullName evidence="2">Uncharacterized protein</fullName>
    </submittedName>
</protein>